<dbReference type="Proteomes" id="UP000319908">
    <property type="component" value="Unassembled WGS sequence"/>
</dbReference>
<proteinExistence type="predicted"/>
<keyword evidence="2" id="KW-1185">Reference proteome</keyword>
<protein>
    <submittedName>
        <fullName evidence="1">ATP:dephospho-CoA triphosphoribosyl transferase</fullName>
    </submittedName>
</protein>
<dbReference type="InterPro" id="IPR002736">
    <property type="entry name" value="CitG"/>
</dbReference>
<dbReference type="AlphaFoldDB" id="A0A5C6C1N0"/>
<accession>A0A5C6C1N0</accession>
<sequence length="316" mass="33347">MTVPQPVAPDDSLWTMLAIAAPHRAAAIRMACVLEATAPKVGNVHPAAHFHDLNYSHFVAAADAAADVLSDLCGAVDVGAAIASAVAASVIATGTNVNLGIVLLLAPLVASESTREVTADSSIEQRWANWQSRTSQLLDQLDLQQGAMIASAIADANAGGLSDETLGPDHPLDVTRQHDASYDILEAMRCAASRDRIALQYANGYRDLFDHVVPTLNRWVTQTGDVLSGIVWAHIALIAEAGDSLIGRKCGQAESDRVAGLARECLAAYDRPAQRGPSIHRLDTALRADGNRLNPGTTADLIAAALYVHLRSNTNT</sequence>
<evidence type="ECO:0000313" key="1">
    <source>
        <dbReference type="EMBL" id="TWU16769.1"/>
    </source>
</evidence>
<organism evidence="1 2">
    <name type="scientific">Allorhodopirellula heiligendammensis</name>
    <dbReference type="NCBI Taxonomy" id="2714739"/>
    <lineage>
        <taxon>Bacteria</taxon>
        <taxon>Pseudomonadati</taxon>
        <taxon>Planctomycetota</taxon>
        <taxon>Planctomycetia</taxon>
        <taxon>Pirellulales</taxon>
        <taxon>Pirellulaceae</taxon>
        <taxon>Allorhodopirellula</taxon>
    </lineage>
</organism>
<dbReference type="PANTHER" id="PTHR42280:SF1">
    <property type="entry name" value="CITG FAMILY PROTEIN"/>
    <property type="match status" value="1"/>
</dbReference>
<dbReference type="Gene3D" id="1.10.4200.10">
    <property type="entry name" value="Triphosphoribosyl-dephospho-CoA protein"/>
    <property type="match status" value="1"/>
</dbReference>
<dbReference type="Pfam" id="PF01874">
    <property type="entry name" value="CitG"/>
    <property type="match status" value="1"/>
</dbReference>
<evidence type="ECO:0000313" key="2">
    <source>
        <dbReference type="Proteomes" id="UP000319908"/>
    </source>
</evidence>
<name>A0A5C6C1N0_9BACT</name>
<dbReference type="EMBL" id="SJPU01000002">
    <property type="protein sequence ID" value="TWU16769.1"/>
    <property type="molecule type" value="Genomic_DNA"/>
</dbReference>
<keyword evidence="1" id="KW-0808">Transferase</keyword>
<gene>
    <name evidence="1" type="ORF">Poly21_39750</name>
</gene>
<reference evidence="1 2" key="1">
    <citation type="journal article" date="2020" name="Antonie Van Leeuwenhoek">
        <title>Rhodopirellula heiligendammensis sp. nov., Rhodopirellula pilleata sp. nov., and Rhodopirellula solitaria sp. nov. isolated from natural or artificial marine surfaces in Northern Germany and California, USA, and emended description of the genus Rhodopirellula.</title>
        <authorList>
            <person name="Kallscheuer N."/>
            <person name="Wiegand S."/>
            <person name="Jogler M."/>
            <person name="Boedeker C."/>
            <person name="Peeters S.H."/>
            <person name="Rast P."/>
            <person name="Heuer A."/>
            <person name="Jetten M.S.M."/>
            <person name="Rohde M."/>
            <person name="Jogler C."/>
        </authorList>
    </citation>
    <scope>NUCLEOTIDE SEQUENCE [LARGE SCALE GENOMIC DNA]</scope>
    <source>
        <strain evidence="1 2">Poly21</strain>
    </source>
</reference>
<dbReference type="GO" id="GO:0005524">
    <property type="term" value="F:ATP binding"/>
    <property type="evidence" value="ECO:0007669"/>
    <property type="project" value="InterPro"/>
</dbReference>
<dbReference type="GO" id="GO:0046917">
    <property type="term" value="F:triphosphoribosyl-dephospho-CoA synthase activity"/>
    <property type="evidence" value="ECO:0007669"/>
    <property type="project" value="InterPro"/>
</dbReference>
<comment type="caution">
    <text evidence="1">The sequence shown here is derived from an EMBL/GenBank/DDBJ whole genome shotgun (WGS) entry which is preliminary data.</text>
</comment>
<dbReference type="PANTHER" id="PTHR42280">
    <property type="entry name" value="CITG FAMILY PROTEIN"/>
    <property type="match status" value="1"/>
</dbReference>